<evidence type="ECO:0000256" key="1">
    <source>
        <dbReference type="PROSITE-ProRule" id="PRU00169"/>
    </source>
</evidence>
<dbReference type="InterPro" id="IPR001789">
    <property type="entry name" value="Sig_transdc_resp-reg_receiver"/>
</dbReference>
<sequence length="131" mass="14303">MMSARGSDTAATVLLMESQPVIRMAVYAVLNGAGFNVIATESPHEAWTTLEERSDVRVLLADLDVPDVTDGLELAHKVHDRWPFLGLVIISHHIRHLRPSEVPGDGCFLPRPLPGETLLQEVAMAADRMAA</sequence>
<dbReference type="PROSITE" id="PS50110">
    <property type="entry name" value="RESPONSE_REGULATORY"/>
    <property type="match status" value="1"/>
</dbReference>
<keyword evidence="1" id="KW-0597">Phosphoprotein</keyword>
<name>A0A512C2K8_9HYPH</name>
<keyword evidence="4" id="KW-1185">Reference proteome</keyword>
<organism evidence="3 4">
    <name type="scientific">Microvirga aerophila</name>
    <dbReference type="NCBI Taxonomy" id="670291"/>
    <lineage>
        <taxon>Bacteria</taxon>
        <taxon>Pseudomonadati</taxon>
        <taxon>Pseudomonadota</taxon>
        <taxon>Alphaproteobacteria</taxon>
        <taxon>Hyphomicrobiales</taxon>
        <taxon>Methylobacteriaceae</taxon>
        <taxon>Microvirga</taxon>
    </lineage>
</organism>
<reference evidence="3 4" key="1">
    <citation type="submission" date="2019-07" db="EMBL/GenBank/DDBJ databases">
        <title>Whole genome shotgun sequence of Microvirga aerophila NBRC 106136.</title>
        <authorList>
            <person name="Hosoyama A."/>
            <person name="Uohara A."/>
            <person name="Ohji S."/>
            <person name="Ichikawa N."/>
        </authorList>
    </citation>
    <scope>NUCLEOTIDE SEQUENCE [LARGE SCALE GENOMIC DNA]</scope>
    <source>
        <strain evidence="3 4">NBRC 106136</strain>
    </source>
</reference>
<feature type="modified residue" description="4-aspartylphosphate" evidence="1">
    <location>
        <position position="62"/>
    </location>
</feature>
<dbReference type="Proteomes" id="UP000321085">
    <property type="component" value="Unassembled WGS sequence"/>
</dbReference>
<evidence type="ECO:0000259" key="2">
    <source>
        <dbReference type="PROSITE" id="PS50110"/>
    </source>
</evidence>
<gene>
    <name evidence="3" type="ORF">MAE02_61370</name>
</gene>
<dbReference type="InterPro" id="IPR011006">
    <property type="entry name" value="CheY-like_superfamily"/>
</dbReference>
<dbReference type="EMBL" id="BJYU01000194">
    <property type="protein sequence ID" value="GEO18441.1"/>
    <property type="molecule type" value="Genomic_DNA"/>
</dbReference>
<dbReference type="Pfam" id="PF00072">
    <property type="entry name" value="Response_reg"/>
    <property type="match status" value="1"/>
</dbReference>
<comment type="caution">
    <text evidence="3">The sequence shown here is derived from an EMBL/GenBank/DDBJ whole genome shotgun (WGS) entry which is preliminary data.</text>
</comment>
<dbReference type="AlphaFoldDB" id="A0A512C2K8"/>
<dbReference type="Gene3D" id="3.40.50.2300">
    <property type="match status" value="1"/>
</dbReference>
<dbReference type="GO" id="GO:0000160">
    <property type="term" value="P:phosphorelay signal transduction system"/>
    <property type="evidence" value="ECO:0007669"/>
    <property type="project" value="InterPro"/>
</dbReference>
<protein>
    <recommendedName>
        <fullName evidence="2">Response regulatory domain-containing protein</fullName>
    </recommendedName>
</protein>
<dbReference type="SUPFAM" id="SSF52172">
    <property type="entry name" value="CheY-like"/>
    <property type="match status" value="1"/>
</dbReference>
<dbReference type="SMART" id="SM00448">
    <property type="entry name" value="REC"/>
    <property type="match status" value="1"/>
</dbReference>
<accession>A0A512C2K8</accession>
<evidence type="ECO:0000313" key="3">
    <source>
        <dbReference type="EMBL" id="GEO18441.1"/>
    </source>
</evidence>
<feature type="domain" description="Response regulatory" evidence="2">
    <location>
        <begin position="12"/>
        <end position="126"/>
    </location>
</feature>
<proteinExistence type="predicted"/>
<evidence type="ECO:0000313" key="4">
    <source>
        <dbReference type="Proteomes" id="UP000321085"/>
    </source>
</evidence>